<feature type="domain" description="Sulfatase N-terminal" evidence="3">
    <location>
        <begin position="6"/>
        <end position="108"/>
    </location>
</feature>
<dbReference type="PANTHER" id="PTHR45953">
    <property type="entry name" value="IDURONATE 2-SULFATASE"/>
    <property type="match status" value="1"/>
</dbReference>
<evidence type="ECO:0000256" key="1">
    <source>
        <dbReference type="ARBA" id="ARBA00022723"/>
    </source>
</evidence>
<sequence length="546" mass="62065">MSDQNNILFIMMDQLRWDCLSCYGRSVIDTPNIDRIAAKGVRFTNAYVQGSSCGNSRASFYTGRHVRSHGATWNDWPFHVAEWTLADYLKPSDTEVVLLGKTHMKPDAEGMKRLHIDPLSAQGKALSNAGFLQGEHDDGLHPEGPLGRYSKIDPKYNQWIKKQGYEGGNAWLQWANAVEDEAGVARSGFFMKHAHLPARLPSELSETAYMTNRAIETIDELADKSWCLHLSYIKPHWPFVVSAPYHELYQGIDLPEAIKSEKEREDPHPIYREFMKLGVAKVFSDDRKRQHVMPAYLGLIKQLDDELGRLFKHLEEKGLDKNTSIVITADHGDYFGDHWLGEKDLFHDSSINIPLIIHDPSPAADATRGTVCDELTCAIDLIPTFMELVGQTPLYHRLEGRSLLPILHNKDFQSEREIIVCEDDYGRLPVAKTLKRTPYNARMTMAYDGHYKFVHAPGFDPMLFDLKNDPQEFVDLGRDPGYAQVRYQMQEKLLDWSATLRNRVAVSEQMFAEGVGKSLRQGILPGFWSEDEVPETRKIPTSAGVF</sequence>
<proteinExistence type="predicted"/>
<gene>
    <name evidence="4" type="ORF">V6242_07725</name>
</gene>
<dbReference type="InterPro" id="IPR017850">
    <property type="entry name" value="Alkaline_phosphatase_core_sf"/>
</dbReference>
<comment type="caution">
    <text evidence="4">The sequence shown here is derived from an EMBL/GenBank/DDBJ whole genome shotgun (WGS) entry which is preliminary data.</text>
</comment>
<dbReference type="SUPFAM" id="SSF53649">
    <property type="entry name" value="Alkaline phosphatase-like"/>
    <property type="match status" value="1"/>
</dbReference>
<evidence type="ECO:0000256" key="2">
    <source>
        <dbReference type="ARBA" id="ARBA00022801"/>
    </source>
</evidence>
<evidence type="ECO:0000259" key="3">
    <source>
        <dbReference type="Pfam" id="PF00884"/>
    </source>
</evidence>
<name>A0ABU9G4R7_9GAMM</name>
<evidence type="ECO:0000313" key="5">
    <source>
        <dbReference type="Proteomes" id="UP001379949"/>
    </source>
</evidence>
<keyword evidence="2" id="KW-0378">Hydrolase</keyword>
<dbReference type="Gene3D" id="3.40.720.10">
    <property type="entry name" value="Alkaline Phosphatase, subunit A"/>
    <property type="match status" value="1"/>
</dbReference>
<dbReference type="Proteomes" id="UP001379949">
    <property type="component" value="Unassembled WGS sequence"/>
</dbReference>
<keyword evidence="5" id="KW-1185">Reference proteome</keyword>
<evidence type="ECO:0000313" key="4">
    <source>
        <dbReference type="EMBL" id="MEL0613031.1"/>
    </source>
</evidence>
<dbReference type="PANTHER" id="PTHR45953:SF1">
    <property type="entry name" value="IDURONATE 2-SULFATASE"/>
    <property type="match status" value="1"/>
</dbReference>
<dbReference type="RefSeq" id="WP_341566864.1">
    <property type="nucleotide sequence ID" value="NZ_JBAKAR010000004.1"/>
</dbReference>
<accession>A0ABU9G4R7</accession>
<protein>
    <submittedName>
        <fullName evidence="4">Sulfatase-like hydrolase/transferase</fullName>
    </submittedName>
</protein>
<reference evidence="4 5" key="1">
    <citation type="submission" date="2024-02" db="EMBL/GenBank/DDBJ databases">
        <title>Bacteria isolated from the canopy kelp, Nereocystis luetkeana.</title>
        <authorList>
            <person name="Pfister C.A."/>
            <person name="Younker I.T."/>
            <person name="Light S.H."/>
        </authorList>
    </citation>
    <scope>NUCLEOTIDE SEQUENCE [LARGE SCALE GENOMIC DNA]</scope>
    <source>
        <strain evidence="4 5">TI.4.07</strain>
    </source>
</reference>
<dbReference type="EMBL" id="JBAKAR010000004">
    <property type="protein sequence ID" value="MEL0613031.1"/>
    <property type="molecule type" value="Genomic_DNA"/>
</dbReference>
<dbReference type="InterPro" id="IPR000917">
    <property type="entry name" value="Sulfatase_N"/>
</dbReference>
<keyword evidence="1" id="KW-0479">Metal-binding</keyword>
<dbReference type="Pfam" id="PF00884">
    <property type="entry name" value="Sulfatase"/>
    <property type="match status" value="2"/>
</dbReference>
<organism evidence="4 5">
    <name type="scientific">Marinomonas arenicola</name>
    <dbReference type="NCBI Taxonomy" id="569601"/>
    <lineage>
        <taxon>Bacteria</taxon>
        <taxon>Pseudomonadati</taxon>
        <taxon>Pseudomonadota</taxon>
        <taxon>Gammaproteobacteria</taxon>
        <taxon>Oceanospirillales</taxon>
        <taxon>Oceanospirillaceae</taxon>
        <taxon>Marinomonas</taxon>
    </lineage>
</organism>
<feature type="domain" description="Sulfatase N-terminal" evidence="3">
    <location>
        <begin position="154"/>
        <end position="390"/>
    </location>
</feature>